<dbReference type="AlphaFoldDB" id="A0AAT9G4P6"/>
<organism evidence="9">
    <name type="scientific">Candidatus Aschnera chinzeii</name>
    <dbReference type="NCBI Taxonomy" id="1485666"/>
    <lineage>
        <taxon>Bacteria</taxon>
        <taxon>Pseudomonadati</taxon>
        <taxon>Pseudomonadota</taxon>
        <taxon>Gammaproteobacteria</taxon>
        <taxon>Enterobacterales</taxon>
        <taxon>Enterobacteriaceae</taxon>
        <taxon>Candidatus Aschnera</taxon>
    </lineage>
</organism>
<dbReference type="InterPro" id="IPR001626">
    <property type="entry name" value="ABC_TroCD"/>
</dbReference>
<keyword evidence="7" id="KW-0813">Transport</keyword>
<evidence type="ECO:0000256" key="8">
    <source>
        <dbReference type="SAM" id="Phobius"/>
    </source>
</evidence>
<keyword evidence="6 8" id="KW-0472">Membrane</keyword>
<evidence type="ECO:0000256" key="2">
    <source>
        <dbReference type="ARBA" id="ARBA00008034"/>
    </source>
</evidence>
<feature type="transmembrane region" description="Helical" evidence="8">
    <location>
        <begin position="226"/>
        <end position="247"/>
    </location>
</feature>
<dbReference type="GO" id="GO:0022857">
    <property type="term" value="F:transmembrane transporter activity"/>
    <property type="evidence" value="ECO:0007669"/>
    <property type="project" value="UniProtKB-ARBA"/>
</dbReference>
<name>A0AAT9G4P6_9ENTR</name>
<keyword evidence="4 7" id="KW-0812">Transmembrane</keyword>
<protein>
    <submittedName>
        <fullName evidence="9">Iron/manganese ABC transporter permease subunit YfeD</fullName>
    </submittedName>
</protein>
<feature type="transmembrane region" description="Helical" evidence="8">
    <location>
        <begin position="175"/>
        <end position="194"/>
    </location>
</feature>
<keyword evidence="3" id="KW-0406">Ion transport</keyword>
<gene>
    <name evidence="9" type="primary">yfeD</name>
    <name evidence="9" type="ORF">ACHINZ_3680</name>
</gene>
<dbReference type="PANTHER" id="PTHR30477">
    <property type="entry name" value="ABC-TRANSPORTER METAL-BINDING PROTEIN"/>
    <property type="match status" value="1"/>
</dbReference>
<dbReference type="GO" id="GO:0010043">
    <property type="term" value="P:response to zinc ion"/>
    <property type="evidence" value="ECO:0007669"/>
    <property type="project" value="TreeGrafter"/>
</dbReference>
<feature type="transmembrane region" description="Helical" evidence="8">
    <location>
        <begin position="200"/>
        <end position="219"/>
    </location>
</feature>
<dbReference type="SUPFAM" id="SSF81345">
    <property type="entry name" value="ABC transporter involved in vitamin B12 uptake, BtuC"/>
    <property type="match status" value="1"/>
</dbReference>
<feature type="transmembrane region" description="Helical" evidence="8">
    <location>
        <begin position="253"/>
        <end position="272"/>
    </location>
</feature>
<evidence type="ECO:0000256" key="3">
    <source>
        <dbReference type="ARBA" id="ARBA00022496"/>
    </source>
</evidence>
<dbReference type="CDD" id="cd06550">
    <property type="entry name" value="TM_ABC_iron-siderophores_like"/>
    <property type="match status" value="1"/>
</dbReference>
<dbReference type="GO" id="GO:0043190">
    <property type="term" value="C:ATP-binding cassette (ABC) transporter complex"/>
    <property type="evidence" value="ECO:0007669"/>
    <property type="project" value="InterPro"/>
</dbReference>
<feature type="transmembrane region" description="Helical" evidence="8">
    <location>
        <begin position="98"/>
        <end position="117"/>
    </location>
</feature>
<keyword evidence="5 8" id="KW-1133">Transmembrane helix</keyword>
<comment type="subcellular location">
    <subcellularLocation>
        <location evidence="7">Cell membrane</location>
        <topology evidence="7">Multi-pass membrane protein</topology>
    </subcellularLocation>
    <subcellularLocation>
        <location evidence="1">Membrane</location>
        <topology evidence="1">Multi-pass membrane protein</topology>
    </subcellularLocation>
</comment>
<dbReference type="GO" id="GO:0071281">
    <property type="term" value="P:cellular response to iron ion"/>
    <property type="evidence" value="ECO:0007669"/>
    <property type="project" value="UniProtKB-ARBA"/>
</dbReference>
<dbReference type="Gene3D" id="1.10.3470.10">
    <property type="entry name" value="ABC transporter involved in vitamin B12 uptake, BtuC"/>
    <property type="match status" value="1"/>
</dbReference>
<feature type="transmembrane region" description="Helical" evidence="8">
    <location>
        <begin position="137"/>
        <end position="155"/>
    </location>
</feature>
<evidence type="ECO:0000256" key="5">
    <source>
        <dbReference type="ARBA" id="ARBA00022989"/>
    </source>
</evidence>
<reference evidence="9" key="1">
    <citation type="journal article" date="2023" name="Front. Microbiol.">
        <title>Genome analysis of Candidatus Aschnera chinzeii, the bacterial endosymbiont of the blood-sucking bat fly Penicillidia jenynsii (Insecta: Diptera: Nycteribiidae).</title>
        <authorList>
            <person name="Koga R."/>
            <person name="Moriyama M."/>
            <person name="Nozaki T."/>
            <person name="Fukatsu T."/>
        </authorList>
    </citation>
    <scope>NUCLEOTIDE SEQUENCE</scope>
    <source>
        <strain evidence="9">Kw-01</strain>
    </source>
</reference>
<dbReference type="GO" id="GO:0006826">
    <property type="term" value="P:iron ion transport"/>
    <property type="evidence" value="ECO:0007669"/>
    <property type="project" value="UniProtKB-KW"/>
</dbReference>
<evidence type="ECO:0000256" key="7">
    <source>
        <dbReference type="RuleBase" id="RU003943"/>
    </source>
</evidence>
<dbReference type="EMBL" id="AP028961">
    <property type="protein sequence ID" value="BET44696.1"/>
    <property type="molecule type" value="Genomic_DNA"/>
</dbReference>
<sequence>MIDNILYIIKIPFIFPFMQKAIIIAVVIGTVCAILSCFLILKGWSLMGDAISHAVLPGIVITFMCGIELSIGAFLSGIFCTIATGFLKEHSRIKEDTIMGIVFSGMFAIGLILFAYVDTNQHLLHIMFGNMLGISNTTFINVICTAIFIILIILIKRKDFLLYCFDINHAKIINLPVKIIHYGLLMLLSLSIVISLQVVGLILVIAMLITPGIVAFVLCKNFNHMLIVAVISSVSSSVIGTIISFHIDASTGPCIVLIQSCYFIFALIYNYVKNKILI</sequence>
<reference evidence="9" key="2">
    <citation type="submission" date="2023-10" db="EMBL/GenBank/DDBJ databases">
        <authorList>
            <person name="Koga R."/>
            <person name="Fukatsu T."/>
        </authorList>
    </citation>
    <scope>NUCLEOTIDE SEQUENCE</scope>
    <source>
        <strain evidence="9">Kw-01</strain>
    </source>
</reference>
<feature type="transmembrane region" description="Helical" evidence="8">
    <location>
        <begin position="61"/>
        <end position="86"/>
    </location>
</feature>
<dbReference type="Pfam" id="PF00950">
    <property type="entry name" value="ABC-3"/>
    <property type="match status" value="1"/>
</dbReference>
<proteinExistence type="inferred from homology"/>
<evidence type="ECO:0000256" key="1">
    <source>
        <dbReference type="ARBA" id="ARBA00004141"/>
    </source>
</evidence>
<feature type="transmembrane region" description="Helical" evidence="8">
    <location>
        <begin position="21"/>
        <end position="41"/>
    </location>
</feature>
<keyword evidence="3" id="KW-0408">Iron</keyword>
<dbReference type="InterPro" id="IPR037294">
    <property type="entry name" value="ABC_BtuC-like"/>
</dbReference>
<keyword evidence="3" id="KW-0410">Iron transport</keyword>
<dbReference type="PANTHER" id="PTHR30477:SF24">
    <property type="entry name" value="IRON TRANSPORT SYSTEM MEMBRANE PROTEIN HI_0359-RELATED"/>
    <property type="match status" value="1"/>
</dbReference>
<evidence type="ECO:0000313" key="9">
    <source>
        <dbReference type="EMBL" id="BET44696.1"/>
    </source>
</evidence>
<evidence type="ECO:0000256" key="4">
    <source>
        <dbReference type="ARBA" id="ARBA00022692"/>
    </source>
</evidence>
<comment type="similarity">
    <text evidence="2 7">Belongs to the ABC-3 integral membrane protein family.</text>
</comment>
<evidence type="ECO:0000256" key="6">
    <source>
        <dbReference type="ARBA" id="ARBA00023136"/>
    </source>
</evidence>
<dbReference type="FunFam" id="1.10.3470.10:FF:000003">
    <property type="entry name" value="Iron ABC transporter permease SitD"/>
    <property type="match status" value="1"/>
</dbReference>
<accession>A0AAT9G4P6</accession>